<evidence type="ECO:0000313" key="1">
    <source>
        <dbReference type="EMBL" id="KIM52673.1"/>
    </source>
</evidence>
<dbReference type="AlphaFoldDB" id="A0A0C2YSH7"/>
<organism evidence="1 2">
    <name type="scientific">Scleroderma citrinum Foug A</name>
    <dbReference type="NCBI Taxonomy" id="1036808"/>
    <lineage>
        <taxon>Eukaryota</taxon>
        <taxon>Fungi</taxon>
        <taxon>Dikarya</taxon>
        <taxon>Basidiomycota</taxon>
        <taxon>Agaricomycotina</taxon>
        <taxon>Agaricomycetes</taxon>
        <taxon>Agaricomycetidae</taxon>
        <taxon>Boletales</taxon>
        <taxon>Sclerodermatineae</taxon>
        <taxon>Sclerodermataceae</taxon>
        <taxon>Scleroderma</taxon>
    </lineage>
</organism>
<evidence type="ECO:0000313" key="2">
    <source>
        <dbReference type="Proteomes" id="UP000053989"/>
    </source>
</evidence>
<proteinExistence type="predicted"/>
<dbReference type="InParanoid" id="A0A0C2YSH7"/>
<feature type="non-terminal residue" evidence="1">
    <location>
        <position position="1"/>
    </location>
</feature>
<protein>
    <submittedName>
        <fullName evidence="1">Uncharacterized protein</fullName>
    </submittedName>
</protein>
<dbReference type="OrthoDB" id="3046524at2759"/>
<sequence length="206" mass="22946">VSKDGSCSKGLLQSIERLSALVGEVPRGIFPSKPSQRNHNIGVIEYEPAVEVREAQEGLYVLYLSGFRPIANCFDFVGRHCQAIGGEEISEVFHQLVLAQSPKHFPNVFFVILHIVQVNQDVVEVNYHADIEHICEYRVYEPLKCGRGIGEAERHHQPLVGAISGSEGHFPLVTISDANQMVRMPKVNFGVDLCSARRVEQVRDEG</sequence>
<dbReference type="EMBL" id="KN822203">
    <property type="protein sequence ID" value="KIM52673.1"/>
    <property type="molecule type" value="Genomic_DNA"/>
</dbReference>
<name>A0A0C2YSH7_9AGAM</name>
<keyword evidence="2" id="KW-1185">Reference proteome</keyword>
<reference evidence="2" key="2">
    <citation type="submission" date="2015-01" db="EMBL/GenBank/DDBJ databases">
        <title>Evolutionary Origins and Diversification of the Mycorrhizal Mutualists.</title>
        <authorList>
            <consortium name="DOE Joint Genome Institute"/>
            <consortium name="Mycorrhizal Genomics Consortium"/>
            <person name="Kohler A."/>
            <person name="Kuo A."/>
            <person name="Nagy L.G."/>
            <person name="Floudas D."/>
            <person name="Copeland A."/>
            <person name="Barry K.W."/>
            <person name="Cichocki N."/>
            <person name="Veneault-Fourrey C."/>
            <person name="LaButti K."/>
            <person name="Lindquist E.A."/>
            <person name="Lipzen A."/>
            <person name="Lundell T."/>
            <person name="Morin E."/>
            <person name="Murat C."/>
            <person name="Riley R."/>
            <person name="Ohm R."/>
            <person name="Sun H."/>
            <person name="Tunlid A."/>
            <person name="Henrissat B."/>
            <person name="Grigoriev I.V."/>
            <person name="Hibbett D.S."/>
            <person name="Martin F."/>
        </authorList>
    </citation>
    <scope>NUCLEOTIDE SEQUENCE [LARGE SCALE GENOMIC DNA]</scope>
    <source>
        <strain evidence="2">Foug A</strain>
    </source>
</reference>
<gene>
    <name evidence="1" type="ORF">SCLCIDRAFT_140621</name>
</gene>
<accession>A0A0C2YSH7</accession>
<dbReference type="Proteomes" id="UP000053989">
    <property type="component" value="Unassembled WGS sequence"/>
</dbReference>
<reference evidence="1 2" key="1">
    <citation type="submission" date="2014-04" db="EMBL/GenBank/DDBJ databases">
        <authorList>
            <consortium name="DOE Joint Genome Institute"/>
            <person name="Kuo A."/>
            <person name="Kohler A."/>
            <person name="Nagy L.G."/>
            <person name="Floudas D."/>
            <person name="Copeland A."/>
            <person name="Barry K.W."/>
            <person name="Cichocki N."/>
            <person name="Veneault-Fourrey C."/>
            <person name="LaButti K."/>
            <person name="Lindquist E.A."/>
            <person name="Lipzen A."/>
            <person name="Lundell T."/>
            <person name="Morin E."/>
            <person name="Murat C."/>
            <person name="Sun H."/>
            <person name="Tunlid A."/>
            <person name="Henrissat B."/>
            <person name="Grigoriev I.V."/>
            <person name="Hibbett D.S."/>
            <person name="Martin F."/>
            <person name="Nordberg H.P."/>
            <person name="Cantor M.N."/>
            <person name="Hua S.X."/>
        </authorList>
    </citation>
    <scope>NUCLEOTIDE SEQUENCE [LARGE SCALE GENOMIC DNA]</scope>
    <source>
        <strain evidence="1 2">Foug A</strain>
    </source>
</reference>
<dbReference type="HOGENOM" id="CLU_090544_1_1_1"/>